<evidence type="ECO:0000313" key="2">
    <source>
        <dbReference type="Proteomes" id="UP000315750"/>
    </source>
</evidence>
<sequence>MTLRHSLHLPARTVLGACFAMRCLLVVALLCGVMVSAVAEEPRPTLAEATGRALDLGTTGWKLFIPDTYVARDDAKYDLLIHFHGHPPVVWNNALEAKLNAVIVTVNYNGLSRAYSTPFSDPKLFGKLLDDIHNELRKQPEFGEKATLDQLAISSFSAGYGAVRELLKQPEYFEQIDAILAADSLYASTVDDGTPDDSQLIDYKRFAELAVEKQKTFLFTHSEVPTPTYESTVETGDELLAHLELTAEPSDATGLGTIEFYRQAKRGQFELLGARGDDGDAHMEHLRYIGEFFARLPLAKLPE</sequence>
<dbReference type="AlphaFoldDB" id="A0A518APY8"/>
<accession>A0A518APY8</accession>
<proteinExistence type="predicted"/>
<dbReference type="Proteomes" id="UP000315750">
    <property type="component" value="Chromosome"/>
</dbReference>
<gene>
    <name evidence="1" type="ORF">Pan181_30010</name>
</gene>
<protein>
    <recommendedName>
        <fullName evidence="3">Alpha/beta hydrolase family protein</fullName>
    </recommendedName>
</protein>
<dbReference type="EMBL" id="CP036278">
    <property type="protein sequence ID" value="QDU56789.1"/>
    <property type="molecule type" value="Genomic_DNA"/>
</dbReference>
<reference evidence="1 2" key="1">
    <citation type="submission" date="2019-02" db="EMBL/GenBank/DDBJ databases">
        <title>Deep-cultivation of Planctomycetes and their phenomic and genomic characterization uncovers novel biology.</title>
        <authorList>
            <person name="Wiegand S."/>
            <person name="Jogler M."/>
            <person name="Boedeker C."/>
            <person name="Pinto D."/>
            <person name="Vollmers J."/>
            <person name="Rivas-Marin E."/>
            <person name="Kohn T."/>
            <person name="Peeters S.H."/>
            <person name="Heuer A."/>
            <person name="Rast P."/>
            <person name="Oberbeckmann S."/>
            <person name="Bunk B."/>
            <person name="Jeske O."/>
            <person name="Meyerdierks A."/>
            <person name="Storesund J.E."/>
            <person name="Kallscheuer N."/>
            <person name="Luecker S."/>
            <person name="Lage O.M."/>
            <person name="Pohl T."/>
            <person name="Merkel B.J."/>
            <person name="Hornburger P."/>
            <person name="Mueller R.-W."/>
            <person name="Bruemmer F."/>
            <person name="Labrenz M."/>
            <person name="Spormann A.M."/>
            <person name="Op den Camp H."/>
            <person name="Overmann J."/>
            <person name="Amann R."/>
            <person name="Jetten M.S.M."/>
            <person name="Mascher T."/>
            <person name="Medema M.H."/>
            <person name="Devos D.P."/>
            <person name="Kaster A.-K."/>
            <person name="Ovreas L."/>
            <person name="Rohde M."/>
            <person name="Galperin M.Y."/>
            <person name="Jogler C."/>
        </authorList>
    </citation>
    <scope>NUCLEOTIDE SEQUENCE [LARGE SCALE GENOMIC DNA]</scope>
    <source>
        <strain evidence="1 2">Pan181</strain>
    </source>
</reference>
<evidence type="ECO:0000313" key="1">
    <source>
        <dbReference type="EMBL" id="QDU56789.1"/>
    </source>
</evidence>
<evidence type="ECO:0008006" key="3">
    <source>
        <dbReference type="Google" id="ProtNLM"/>
    </source>
</evidence>
<keyword evidence="2" id="KW-1185">Reference proteome</keyword>
<name>A0A518APY8_9BACT</name>
<organism evidence="1 2">
    <name type="scientific">Aeoliella mucimassa</name>
    <dbReference type="NCBI Taxonomy" id="2527972"/>
    <lineage>
        <taxon>Bacteria</taxon>
        <taxon>Pseudomonadati</taxon>
        <taxon>Planctomycetota</taxon>
        <taxon>Planctomycetia</taxon>
        <taxon>Pirellulales</taxon>
        <taxon>Lacipirellulaceae</taxon>
        <taxon>Aeoliella</taxon>
    </lineage>
</organism>
<dbReference type="KEGG" id="amuc:Pan181_30010"/>